<dbReference type="AlphaFoldDB" id="A0A1V2UUG0"/>
<dbReference type="EMBL" id="LFZS01000008">
    <property type="protein sequence ID" value="ONN53620.1"/>
    <property type="molecule type" value="Genomic_DNA"/>
</dbReference>
<gene>
    <name evidence="2" type="ORF">AC058_12025</name>
</gene>
<organism evidence="2 3">
    <name type="scientific">Acinetobacter genomosp. 33YU</name>
    <dbReference type="NCBI Taxonomy" id="1675530"/>
    <lineage>
        <taxon>Bacteria</taxon>
        <taxon>Pseudomonadati</taxon>
        <taxon>Pseudomonadota</taxon>
        <taxon>Gammaproteobacteria</taxon>
        <taxon>Moraxellales</taxon>
        <taxon>Moraxellaceae</taxon>
        <taxon>Acinetobacter</taxon>
    </lineage>
</organism>
<sequence length="90" mass="10613">MLQNIDVEIQEIEQELKHIGSCTTKGLTEEQIAHLDERFFLAIKKLNWLKGRRDVRVFVWKPVSISNSQESAHRNRNQKARRCRKPSKSI</sequence>
<accession>A0A1V2UUG0</accession>
<proteinExistence type="predicted"/>
<feature type="region of interest" description="Disordered" evidence="1">
    <location>
        <begin position="67"/>
        <end position="90"/>
    </location>
</feature>
<evidence type="ECO:0000313" key="2">
    <source>
        <dbReference type="EMBL" id="ONN53620.1"/>
    </source>
</evidence>
<evidence type="ECO:0000256" key="1">
    <source>
        <dbReference type="SAM" id="MobiDB-lite"/>
    </source>
</evidence>
<name>A0A1V2UUG0_9GAMM</name>
<keyword evidence="3" id="KW-1185">Reference proteome</keyword>
<comment type="caution">
    <text evidence="2">The sequence shown here is derived from an EMBL/GenBank/DDBJ whole genome shotgun (WGS) entry which is preliminary data.</text>
</comment>
<dbReference type="Proteomes" id="UP000189376">
    <property type="component" value="Unassembled WGS sequence"/>
</dbReference>
<reference evidence="2 3" key="1">
    <citation type="submission" date="2015-07" db="EMBL/GenBank/DDBJ databases">
        <title>Acinetobacter yuneri, a novel member of Acinetobacter calcoaceticus-Acinetobacter baumannii complex isolated from clinical specimen.</title>
        <authorList>
            <person name="Yu Y."/>
        </authorList>
    </citation>
    <scope>NUCLEOTIDE SEQUENCE [LARGE SCALE GENOMIC DNA]</scope>
    <source>
        <strain evidence="2 3">A362</strain>
    </source>
</reference>
<evidence type="ECO:0000313" key="3">
    <source>
        <dbReference type="Proteomes" id="UP000189376"/>
    </source>
</evidence>
<feature type="compositionally biased region" description="Basic residues" evidence="1">
    <location>
        <begin position="74"/>
        <end position="90"/>
    </location>
</feature>
<protein>
    <submittedName>
        <fullName evidence="2">Uncharacterized protein</fullName>
    </submittedName>
</protein>